<proteinExistence type="predicted"/>
<sequence>MVKQSSESTKPTSEYRTQSYPITSVMSAVPSVTVQQLTPRSLSLFTAT</sequence>
<dbReference type="HOGENOM" id="CLU_3160130_0_0_1"/>
<accession>E5AB66</accession>
<evidence type="ECO:0000313" key="2">
    <source>
        <dbReference type="Proteomes" id="UP000002668"/>
    </source>
</evidence>
<keyword evidence="2" id="KW-1185">Reference proteome</keyword>
<dbReference type="VEuPathDB" id="FungiDB:LEMA_uP020370.1"/>
<dbReference type="InParanoid" id="E5AB66"/>
<dbReference type="Proteomes" id="UP000002668">
    <property type="component" value="Genome"/>
</dbReference>
<protein>
    <submittedName>
        <fullName evidence="1">Predicted protein</fullName>
    </submittedName>
</protein>
<organism evidence="2">
    <name type="scientific">Leptosphaeria maculans (strain JN3 / isolate v23.1.3 / race Av1-4-5-6-7-8)</name>
    <name type="common">Blackleg fungus</name>
    <name type="synonym">Phoma lingam</name>
    <dbReference type="NCBI Taxonomy" id="985895"/>
    <lineage>
        <taxon>Eukaryota</taxon>
        <taxon>Fungi</taxon>
        <taxon>Dikarya</taxon>
        <taxon>Ascomycota</taxon>
        <taxon>Pezizomycotina</taxon>
        <taxon>Dothideomycetes</taxon>
        <taxon>Pleosporomycetidae</taxon>
        <taxon>Pleosporales</taxon>
        <taxon>Pleosporineae</taxon>
        <taxon>Leptosphaeriaceae</taxon>
        <taxon>Plenodomus</taxon>
        <taxon>Plenodomus lingam/Leptosphaeria maculans species complex</taxon>
    </lineage>
</organism>
<gene>
    <name evidence="1" type="ORF">LEMA_uP020370.1</name>
</gene>
<name>E5AB66_LEPMJ</name>
<dbReference type="AlphaFoldDB" id="E5AB66"/>
<dbReference type="EMBL" id="FP929138">
    <property type="protein sequence ID" value="CBY00907.1"/>
    <property type="molecule type" value="Genomic_DNA"/>
</dbReference>
<reference evidence="2" key="1">
    <citation type="journal article" date="2011" name="Nat. Commun.">
        <title>Effector diversification within compartments of the Leptosphaeria maculans genome affected by Repeat-Induced Point mutations.</title>
        <authorList>
            <person name="Rouxel T."/>
            <person name="Grandaubert J."/>
            <person name="Hane J.K."/>
            <person name="Hoede C."/>
            <person name="van de Wouw A.P."/>
            <person name="Couloux A."/>
            <person name="Dominguez V."/>
            <person name="Anthouard V."/>
            <person name="Bally P."/>
            <person name="Bourras S."/>
            <person name="Cozijnsen A.J."/>
            <person name="Ciuffetti L.M."/>
            <person name="Degrave A."/>
            <person name="Dilmaghani A."/>
            <person name="Duret L."/>
            <person name="Fudal I."/>
            <person name="Goodwin S.B."/>
            <person name="Gout L."/>
            <person name="Glaser N."/>
            <person name="Linglin J."/>
            <person name="Kema G.H.J."/>
            <person name="Lapalu N."/>
            <person name="Lawrence C.B."/>
            <person name="May K."/>
            <person name="Meyer M."/>
            <person name="Ollivier B."/>
            <person name="Poulain J."/>
            <person name="Schoch C.L."/>
            <person name="Simon A."/>
            <person name="Spatafora J.W."/>
            <person name="Stachowiak A."/>
            <person name="Turgeon B.G."/>
            <person name="Tyler B.M."/>
            <person name="Vincent D."/>
            <person name="Weissenbach J."/>
            <person name="Amselem J."/>
            <person name="Quesneville H."/>
            <person name="Oliver R.P."/>
            <person name="Wincker P."/>
            <person name="Balesdent M.-H."/>
            <person name="Howlett B.J."/>
        </authorList>
    </citation>
    <scope>NUCLEOTIDE SEQUENCE [LARGE SCALE GENOMIC DNA]</scope>
    <source>
        <strain evidence="2">JN3 / isolate v23.1.3 / race Av1-4-5-6-7-8</strain>
    </source>
</reference>
<evidence type="ECO:0000313" key="1">
    <source>
        <dbReference type="EMBL" id="CBY00907.1"/>
    </source>
</evidence>